<dbReference type="VEuPathDB" id="FungiDB:AMAG_03625"/>
<dbReference type="GO" id="GO:0055085">
    <property type="term" value="P:transmembrane transport"/>
    <property type="evidence" value="ECO:0007669"/>
    <property type="project" value="InterPro"/>
</dbReference>
<evidence type="ECO:0000259" key="7">
    <source>
        <dbReference type="PROSITE" id="PS50801"/>
    </source>
</evidence>
<accession>A0A0L0SAA2</accession>
<dbReference type="OMA" id="YKDAQRV"/>
<dbReference type="Pfam" id="PF01740">
    <property type="entry name" value="STAS"/>
    <property type="match status" value="1"/>
</dbReference>
<evidence type="ECO:0000313" key="9">
    <source>
        <dbReference type="Proteomes" id="UP000054350"/>
    </source>
</evidence>
<dbReference type="InterPro" id="IPR002645">
    <property type="entry name" value="STAS_dom"/>
</dbReference>
<proteinExistence type="predicted"/>
<dbReference type="CDD" id="cd07042">
    <property type="entry name" value="STAS_SulP_like_sulfate_transporter"/>
    <property type="match status" value="1"/>
</dbReference>
<feature type="compositionally biased region" description="Low complexity" evidence="5">
    <location>
        <begin position="1"/>
        <end position="14"/>
    </location>
</feature>
<dbReference type="OrthoDB" id="427213at2759"/>
<dbReference type="eggNOG" id="KOG0236">
    <property type="taxonomic scope" value="Eukaryota"/>
</dbReference>
<sequence length="822" mass="88506">MQAPGAGFGAVAAGTRPLIHARTRPITPARNLVDESDSESVSAFDDDADDTSDQEWAAADDLPARAAHHHHASSSSSSSTMPPAGVTAIPLPITETEPLLPASAARLRGERSWDATWATLKTRARYYVPALSWIPNYDPRNLPHDFLAGATVALLLLPQGLSYASSLAKLDPVIGLYTAFAPVAFYAFFGTSRQLSVGPEALVSILVGSAITKNAVLRMGDGTEFNEEAVMAERATLAATLSLLVGIFTFMLGFFRFGFIDSMLSRALLRGFITAVALVIMIEQAPTLLGMPLVPGGLPALEPLPPVFPIPPTVTSTMFWSTGTAEAVEPDEDEPSAFDLFLTLLDRLHETHAPTLLLSIISVAFLLITGAAKQRIANRFHRPWVKLIPEILILVVATITLSWAYDWCSQGIEILGRVRFSGLPVPRFPLLKPFSVIRGLTIPAILISVIGFVESIVVTKSYAGAHNYPVSRNRELVALGVANLAGAFFHAYPAFGSLARSRVADRVGARTQLAGLVAAGFVLVAIFCLLPCFEYLPKAVMAAIILVAALSLVETHDIAFMLQLHAWKDLMFMLFTFALTVFVSIEAGVLVSIALSLLLVVKDVAIPRITLLGRVRPATPAVPTARGTAISPSVLAQRRIKYRSMANFQDAHLPSANDDDDDTAGTVVVRIDEPLHFANTGELRDRLSRAERFGSLAAHPSETPRRRAPVRHVVFDVHHMPRIDASAVQILAEIVAQYRDREVAVSFVRLRPALRKKFARAGITAFVGEERFVRRIADALRGGPSGDGVHDAAVAVVEVGMAARDPGAEDGAVSAETSPLLR</sequence>
<evidence type="ECO:0000256" key="6">
    <source>
        <dbReference type="SAM" id="Phobius"/>
    </source>
</evidence>
<keyword evidence="2 6" id="KW-0812">Transmembrane</keyword>
<keyword evidence="3 6" id="KW-1133">Transmembrane helix</keyword>
<dbReference type="InterPro" id="IPR001902">
    <property type="entry name" value="SLC26A/SulP_fam"/>
</dbReference>
<feature type="transmembrane region" description="Helical" evidence="6">
    <location>
        <begin position="436"/>
        <end position="456"/>
    </location>
</feature>
<dbReference type="Gene3D" id="3.30.750.24">
    <property type="entry name" value="STAS domain"/>
    <property type="match status" value="1"/>
</dbReference>
<dbReference type="SUPFAM" id="SSF52091">
    <property type="entry name" value="SpoIIaa-like"/>
    <property type="match status" value="1"/>
</dbReference>
<name>A0A0L0SAA2_ALLM3</name>
<organism evidence="8 9">
    <name type="scientific">Allomyces macrogynus (strain ATCC 38327)</name>
    <name type="common">Allomyces javanicus var. macrogynus</name>
    <dbReference type="NCBI Taxonomy" id="578462"/>
    <lineage>
        <taxon>Eukaryota</taxon>
        <taxon>Fungi</taxon>
        <taxon>Fungi incertae sedis</taxon>
        <taxon>Blastocladiomycota</taxon>
        <taxon>Blastocladiomycetes</taxon>
        <taxon>Blastocladiales</taxon>
        <taxon>Blastocladiaceae</taxon>
        <taxon>Allomyces</taxon>
    </lineage>
</organism>
<evidence type="ECO:0000256" key="5">
    <source>
        <dbReference type="SAM" id="MobiDB-lite"/>
    </source>
</evidence>
<dbReference type="Proteomes" id="UP000054350">
    <property type="component" value="Unassembled WGS sequence"/>
</dbReference>
<evidence type="ECO:0000256" key="1">
    <source>
        <dbReference type="ARBA" id="ARBA00004141"/>
    </source>
</evidence>
<feature type="transmembrane region" description="Helical" evidence="6">
    <location>
        <begin position="237"/>
        <end position="255"/>
    </location>
</feature>
<evidence type="ECO:0000256" key="4">
    <source>
        <dbReference type="ARBA" id="ARBA00023136"/>
    </source>
</evidence>
<feature type="compositionally biased region" description="Acidic residues" evidence="5">
    <location>
        <begin position="34"/>
        <end position="53"/>
    </location>
</feature>
<dbReference type="EMBL" id="GG745334">
    <property type="protein sequence ID" value="KNE59325.1"/>
    <property type="molecule type" value="Genomic_DNA"/>
</dbReference>
<feature type="transmembrane region" description="Helical" evidence="6">
    <location>
        <begin position="570"/>
        <end position="601"/>
    </location>
</feature>
<feature type="transmembrane region" description="Helical" evidence="6">
    <location>
        <begin position="353"/>
        <end position="372"/>
    </location>
</feature>
<feature type="transmembrane region" description="Helical" evidence="6">
    <location>
        <begin position="540"/>
        <end position="564"/>
    </location>
</feature>
<dbReference type="Pfam" id="PF00916">
    <property type="entry name" value="Sulfate_transp"/>
    <property type="match status" value="2"/>
</dbReference>
<dbReference type="InterPro" id="IPR036513">
    <property type="entry name" value="STAS_dom_sf"/>
</dbReference>
<reference evidence="9" key="2">
    <citation type="submission" date="2009-11" db="EMBL/GenBank/DDBJ databases">
        <title>The Genome Sequence of Allomyces macrogynus strain ATCC 38327.</title>
        <authorList>
            <consortium name="The Broad Institute Genome Sequencing Platform"/>
            <person name="Russ C."/>
            <person name="Cuomo C."/>
            <person name="Shea T."/>
            <person name="Young S.K."/>
            <person name="Zeng Q."/>
            <person name="Koehrsen M."/>
            <person name="Haas B."/>
            <person name="Borodovsky M."/>
            <person name="Guigo R."/>
            <person name="Alvarado L."/>
            <person name="Berlin A."/>
            <person name="Borenstein D."/>
            <person name="Chen Z."/>
            <person name="Engels R."/>
            <person name="Freedman E."/>
            <person name="Gellesch M."/>
            <person name="Goldberg J."/>
            <person name="Griggs A."/>
            <person name="Gujja S."/>
            <person name="Heiman D."/>
            <person name="Hepburn T."/>
            <person name="Howarth C."/>
            <person name="Jen D."/>
            <person name="Larson L."/>
            <person name="Lewis B."/>
            <person name="Mehta T."/>
            <person name="Park D."/>
            <person name="Pearson M."/>
            <person name="Roberts A."/>
            <person name="Saif S."/>
            <person name="Shenoy N."/>
            <person name="Sisk P."/>
            <person name="Stolte C."/>
            <person name="Sykes S."/>
            <person name="Walk T."/>
            <person name="White J."/>
            <person name="Yandava C."/>
            <person name="Burger G."/>
            <person name="Gray M.W."/>
            <person name="Holland P.W.H."/>
            <person name="King N."/>
            <person name="Lang F.B.F."/>
            <person name="Roger A.J."/>
            <person name="Ruiz-Trillo I."/>
            <person name="Lander E."/>
            <person name="Nusbaum C."/>
        </authorList>
    </citation>
    <scope>NUCLEOTIDE SEQUENCE [LARGE SCALE GENOMIC DNA]</scope>
    <source>
        <strain evidence="9">ATCC 38327</strain>
    </source>
</reference>
<evidence type="ECO:0000256" key="3">
    <source>
        <dbReference type="ARBA" id="ARBA00022989"/>
    </source>
</evidence>
<dbReference type="PROSITE" id="PS50801">
    <property type="entry name" value="STAS"/>
    <property type="match status" value="1"/>
</dbReference>
<keyword evidence="4 6" id="KW-0472">Membrane</keyword>
<gene>
    <name evidence="8" type="ORF">AMAG_03625</name>
</gene>
<dbReference type="InterPro" id="IPR011547">
    <property type="entry name" value="SLC26A/SulP_dom"/>
</dbReference>
<dbReference type="AlphaFoldDB" id="A0A0L0SAA2"/>
<comment type="subcellular location">
    <subcellularLocation>
        <location evidence="1">Membrane</location>
        <topology evidence="1">Multi-pass membrane protein</topology>
    </subcellularLocation>
</comment>
<dbReference type="GO" id="GO:0016020">
    <property type="term" value="C:membrane"/>
    <property type="evidence" value="ECO:0007669"/>
    <property type="project" value="UniProtKB-SubCell"/>
</dbReference>
<feature type="transmembrane region" description="Helical" evidence="6">
    <location>
        <begin position="476"/>
        <end position="493"/>
    </location>
</feature>
<feature type="region of interest" description="Disordered" evidence="5">
    <location>
        <begin position="1"/>
        <end position="88"/>
    </location>
</feature>
<dbReference type="STRING" id="578462.A0A0L0SAA2"/>
<keyword evidence="9" id="KW-1185">Reference proteome</keyword>
<evidence type="ECO:0000256" key="2">
    <source>
        <dbReference type="ARBA" id="ARBA00022692"/>
    </source>
</evidence>
<feature type="transmembrane region" description="Helical" evidence="6">
    <location>
        <begin position="267"/>
        <end position="285"/>
    </location>
</feature>
<dbReference type="PANTHER" id="PTHR11814">
    <property type="entry name" value="SULFATE TRANSPORTER"/>
    <property type="match status" value="1"/>
</dbReference>
<protein>
    <recommendedName>
        <fullName evidence="7">STAS domain-containing protein</fullName>
    </recommendedName>
</protein>
<feature type="domain" description="STAS" evidence="7">
    <location>
        <begin position="656"/>
        <end position="783"/>
    </location>
</feature>
<reference evidence="8 9" key="1">
    <citation type="submission" date="2009-11" db="EMBL/GenBank/DDBJ databases">
        <title>Annotation of Allomyces macrogynus ATCC 38327.</title>
        <authorList>
            <consortium name="The Broad Institute Genome Sequencing Platform"/>
            <person name="Russ C."/>
            <person name="Cuomo C."/>
            <person name="Burger G."/>
            <person name="Gray M.W."/>
            <person name="Holland P.W.H."/>
            <person name="King N."/>
            <person name="Lang F.B.F."/>
            <person name="Roger A.J."/>
            <person name="Ruiz-Trillo I."/>
            <person name="Young S.K."/>
            <person name="Zeng Q."/>
            <person name="Gargeya S."/>
            <person name="Fitzgerald M."/>
            <person name="Haas B."/>
            <person name="Abouelleil A."/>
            <person name="Alvarado L."/>
            <person name="Arachchi H.M."/>
            <person name="Berlin A."/>
            <person name="Chapman S.B."/>
            <person name="Gearin G."/>
            <person name="Goldberg J."/>
            <person name="Griggs A."/>
            <person name="Gujja S."/>
            <person name="Hansen M."/>
            <person name="Heiman D."/>
            <person name="Howarth C."/>
            <person name="Larimer J."/>
            <person name="Lui A."/>
            <person name="MacDonald P.J.P."/>
            <person name="McCowen C."/>
            <person name="Montmayeur A."/>
            <person name="Murphy C."/>
            <person name="Neiman D."/>
            <person name="Pearson M."/>
            <person name="Priest M."/>
            <person name="Roberts A."/>
            <person name="Saif S."/>
            <person name="Shea T."/>
            <person name="Sisk P."/>
            <person name="Stolte C."/>
            <person name="Sykes S."/>
            <person name="Wortman J."/>
            <person name="Nusbaum C."/>
            <person name="Birren B."/>
        </authorList>
    </citation>
    <scope>NUCLEOTIDE SEQUENCE [LARGE SCALE GENOMIC DNA]</scope>
    <source>
        <strain evidence="8 9">ATCC 38327</strain>
    </source>
</reference>
<evidence type="ECO:0000313" key="8">
    <source>
        <dbReference type="EMBL" id="KNE59325.1"/>
    </source>
</evidence>
<feature type="transmembrane region" description="Helical" evidence="6">
    <location>
        <begin position="513"/>
        <end position="533"/>
    </location>
</feature>
<feature type="transmembrane region" description="Helical" evidence="6">
    <location>
        <begin position="384"/>
        <end position="405"/>
    </location>
</feature>